<name>A0A6A3VCR0_9STRA</name>
<proteinExistence type="predicted"/>
<feature type="compositionally biased region" description="Basic and acidic residues" evidence="1">
    <location>
        <begin position="70"/>
        <end position="79"/>
    </location>
</feature>
<protein>
    <submittedName>
        <fullName evidence="2">Uncharacterized protein</fullName>
    </submittedName>
</protein>
<organism evidence="2 3">
    <name type="scientific">Phytophthora fragariae</name>
    <dbReference type="NCBI Taxonomy" id="53985"/>
    <lineage>
        <taxon>Eukaryota</taxon>
        <taxon>Sar</taxon>
        <taxon>Stramenopiles</taxon>
        <taxon>Oomycota</taxon>
        <taxon>Peronosporomycetes</taxon>
        <taxon>Peronosporales</taxon>
        <taxon>Peronosporaceae</taxon>
        <taxon>Phytophthora</taxon>
    </lineage>
</organism>
<reference evidence="2 3" key="1">
    <citation type="submission" date="2018-08" db="EMBL/GenBank/DDBJ databases">
        <title>Genomic investigation of the strawberry pathogen Phytophthora fragariae indicates pathogenicity is determined by transcriptional variation in three key races.</title>
        <authorList>
            <person name="Adams T.M."/>
            <person name="Armitage A.D."/>
            <person name="Sobczyk M.K."/>
            <person name="Bates H.J."/>
            <person name="Dunwell J.M."/>
            <person name="Nellist C.F."/>
            <person name="Harrison R.J."/>
        </authorList>
    </citation>
    <scope>NUCLEOTIDE SEQUENCE [LARGE SCALE GENOMIC DNA]</scope>
    <source>
        <strain evidence="2 3">NOV-27</strain>
    </source>
</reference>
<feature type="compositionally biased region" description="Polar residues" evidence="1">
    <location>
        <begin position="42"/>
        <end position="55"/>
    </location>
</feature>
<dbReference type="AlphaFoldDB" id="A0A6A3VCR0"/>
<evidence type="ECO:0000256" key="1">
    <source>
        <dbReference type="SAM" id="MobiDB-lite"/>
    </source>
</evidence>
<gene>
    <name evidence="2" type="ORF">PF005_g29815</name>
</gene>
<accession>A0A6A3VCR0</accession>
<feature type="compositionally biased region" description="Low complexity" evidence="1">
    <location>
        <begin position="180"/>
        <end position="195"/>
    </location>
</feature>
<dbReference type="EMBL" id="QXGB01004810">
    <property type="protein sequence ID" value="KAE9164944.1"/>
    <property type="molecule type" value="Genomic_DNA"/>
</dbReference>
<feature type="region of interest" description="Disordered" evidence="1">
    <location>
        <begin position="30"/>
        <end position="207"/>
    </location>
</feature>
<dbReference type="Proteomes" id="UP000433483">
    <property type="component" value="Unassembled WGS sequence"/>
</dbReference>
<keyword evidence="3" id="KW-1185">Reference proteome</keyword>
<comment type="caution">
    <text evidence="2">The sequence shown here is derived from an EMBL/GenBank/DDBJ whole genome shotgun (WGS) entry which is preliminary data.</text>
</comment>
<evidence type="ECO:0000313" key="3">
    <source>
        <dbReference type="Proteomes" id="UP000433483"/>
    </source>
</evidence>
<sequence>MGVHGHAYTLDLPSSMATHPTFYVGLLKPYRPAGADDPVEPTASQNIAGRHSPSSGRALPTEAGQEQEQEPERGHEPLRGEPLAPPSGPHGHTGLESSRGAALSFDAPIRRSPRLANSGTANGRRRHQPAQAEARRGLADSPSPAGLTEASSGGPPHLGRKREAPPSRSAGHPAVAYRTQQQSEGPPGQGESQSGDAERPGPTPLPLRAPLLCLVMRSFSITMSRCY</sequence>
<evidence type="ECO:0000313" key="2">
    <source>
        <dbReference type="EMBL" id="KAE9164944.1"/>
    </source>
</evidence>